<sequence length="439" mass="50825">MSLFKFCQMCGQQISSKTIFDTGAQRTVKWMCLGGHSGMWKSSPDVRRMAEVNLLSAAAVLFRGGTYTELSDWCQTMGVQMIGKTTFYNIKKTYLQPAIEHVYMEQRKVLLAEVYLKQEDGKKQGLNWDLLCRLRLCAYTFILDETKEILHTELVQCTEATSSGAMEPLGFRRGLTELLDMGLDVEMMATDRSTSIQKIMREDYPEVKHEFDIWHTAKVIALLRIFSFTQALQNRWNFIPHHVINEHQWTDGDGKRHRCDHAPLTALEQKKRIWMKKDSFQDLSSLVIDTWLLKDLQKMALFKHTGPLEIFHSALLKYLPKRQAFSYEGMRERGYLAVLEHNENIVVREQATTGTGEPRFRQVYCKKSKQWILKKIYNPHTTNFITTLIKKVREDRLNPTIKFKDPTSSTLPQPALPPNIAPVPKPPKEAAITLFQSRF</sequence>
<evidence type="ECO:0000256" key="1">
    <source>
        <dbReference type="SAM" id="MobiDB-lite"/>
    </source>
</evidence>
<evidence type="ECO:0000313" key="2">
    <source>
        <dbReference type="EMBL" id="KAK0137974.1"/>
    </source>
</evidence>
<feature type="region of interest" description="Disordered" evidence="1">
    <location>
        <begin position="401"/>
        <end position="423"/>
    </location>
</feature>
<accession>A0AA47MDA8</accession>
<dbReference type="AlphaFoldDB" id="A0AA47MDA8"/>
<comment type="caution">
    <text evidence="2">The sequence shown here is derived from an EMBL/GenBank/DDBJ whole genome shotgun (WGS) entry which is preliminary data.</text>
</comment>
<dbReference type="PANTHER" id="PTHR31751">
    <property type="entry name" value="SI:CH211-108C17.2-RELATED-RELATED"/>
    <property type="match status" value="1"/>
</dbReference>
<feature type="compositionally biased region" description="Pro residues" evidence="1">
    <location>
        <begin position="414"/>
        <end position="423"/>
    </location>
</feature>
<keyword evidence="3" id="KW-1185">Reference proteome</keyword>
<dbReference type="PANTHER" id="PTHR31751:SF42">
    <property type="entry name" value="PROTEIN CBG10204"/>
    <property type="match status" value="1"/>
</dbReference>
<name>A0AA47MDA8_MERPO</name>
<dbReference type="EMBL" id="JAOPHQ010004839">
    <property type="protein sequence ID" value="KAK0137974.1"/>
    <property type="molecule type" value="Genomic_DNA"/>
</dbReference>
<gene>
    <name evidence="2" type="ORF">N1851_025782</name>
</gene>
<dbReference type="Proteomes" id="UP001174136">
    <property type="component" value="Unassembled WGS sequence"/>
</dbReference>
<organism evidence="2 3">
    <name type="scientific">Merluccius polli</name>
    <name type="common">Benguela hake</name>
    <name type="synonym">Merluccius cadenati</name>
    <dbReference type="NCBI Taxonomy" id="89951"/>
    <lineage>
        <taxon>Eukaryota</taxon>
        <taxon>Metazoa</taxon>
        <taxon>Chordata</taxon>
        <taxon>Craniata</taxon>
        <taxon>Vertebrata</taxon>
        <taxon>Euteleostomi</taxon>
        <taxon>Actinopterygii</taxon>
        <taxon>Neopterygii</taxon>
        <taxon>Teleostei</taxon>
        <taxon>Neoteleostei</taxon>
        <taxon>Acanthomorphata</taxon>
        <taxon>Zeiogadaria</taxon>
        <taxon>Gadariae</taxon>
        <taxon>Gadiformes</taxon>
        <taxon>Gadoidei</taxon>
        <taxon>Merlucciidae</taxon>
        <taxon>Merluccius</taxon>
    </lineage>
</organism>
<evidence type="ECO:0000313" key="3">
    <source>
        <dbReference type="Proteomes" id="UP001174136"/>
    </source>
</evidence>
<proteinExistence type="predicted"/>
<protein>
    <submittedName>
        <fullName evidence="2">Uncharacterized protein</fullName>
    </submittedName>
</protein>
<reference evidence="2" key="1">
    <citation type="journal article" date="2023" name="Front. Mar. Sci.">
        <title>A new Merluccius polli reference genome to investigate the effects of global change in West African waters.</title>
        <authorList>
            <person name="Mateo J.L."/>
            <person name="Blanco-Fernandez C."/>
            <person name="Garcia-Vazquez E."/>
            <person name="Machado-Schiaffino G."/>
        </authorList>
    </citation>
    <scope>NUCLEOTIDE SEQUENCE</scope>
    <source>
        <strain evidence="2">C29</strain>
        <tissue evidence="2">Fin</tissue>
    </source>
</reference>